<reference evidence="1 2" key="1">
    <citation type="submission" date="2015-12" db="EMBL/GenBank/DDBJ databases">
        <authorList>
            <person name="Shamseldin A."/>
            <person name="Moawad H."/>
            <person name="Abd El-Rahim W.M."/>
            <person name="Sadowsky M.J."/>
        </authorList>
    </citation>
    <scope>NUCLEOTIDE SEQUENCE [LARGE SCALE GENOMIC DNA]</scope>
    <source>
        <strain evidence="1 2">SM2</strain>
    </source>
</reference>
<proteinExistence type="predicted"/>
<name>A0A127M9F9_9GAMM</name>
<accession>A0A127M9F9</accession>
<organism evidence="1 2">
    <name type="scientific">Zhongshania aliphaticivorans</name>
    <dbReference type="NCBI Taxonomy" id="1470434"/>
    <lineage>
        <taxon>Bacteria</taxon>
        <taxon>Pseudomonadati</taxon>
        <taxon>Pseudomonadota</taxon>
        <taxon>Gammaproteobacteria</taxon>
        <taxon>Cellvibrionales</taxon>
        <taxon>Spongiibacteraceae</taxon>
        <taxon>Zhongshania</taxon>
    </lineage>
</organism>
<evidence type="ECO:0000313" key="2">
    <source>
        <dbReference type="Proteomes" id="UP000074119"/>
    </source>
</evidence>
<dbReference type="EMBL" id="CP014544">
    <property type="protein sequence ID" value="AMO69884.1"/>
    <property type="molecule type" value="Genomic_DNA"/>
</dbReference>
<dbReference type="KEGG" id="zal:AZF00_16950"/>
<dbReference type="Proteomes" id="UP000074119">
    <property type="component" value="Chromosome"/>
</dbReference>
<dbReference type="AlphaFoldDB" id="A0A127M9F9"/>
<sequence length="513" mass="56224">MVGVMDCKHYRFSITHTQKDLIMYKKMIVIFAVALLLLKGSLALSAESVETAAADYVANLLANDSGYPIGDPQELQENIVKLYGELEGVGIATTDQIDAFVKSLGARKLLDKKVVRKAFWSLISTSTEGTWGDRQALAIFLLHPYAMESGACSVDKINPSAINCAFAIEPREASVALKVGGQTLELDSNSDLAYILAINPDDSSASASSTGYTNYNDGDGSSDYVNVSDCYNYDYWWAYSYKWESNFGGIKAWAEALAFAKLQLFTNMADTAFLNIPIGLRCNWLCTTSFLVNCLDKVVANDTSGAVQCLASHVSKEGFSIHKSGSYHQHVTAAGRCLVEQATATSRPHFKAYQEGTFDGDYELPPEVEAYISKGDLKFGTNHQVAAAEDLSYSGRSIYPLPTRAALANIALPLYTAPLAVQGYSTWTHDFSRIAGWDFNIIFNAQDALPSSLDMAVDGKCETVWRHPSDSSLYARGDQFQIFHGPSYALGQFDVIVGWHTYHPVYACTDNFL</sequence>
<protein>
    <submittedName>
        <fullName evidence="1">Uncharacterized protein</fullName>
    </submittedName>
</protein>
<evidence type="ECO:0000313" key="1">
    <source>
        <dbReference type="EMBL" id="AMO69884.1"/>
    </source>
</evidence>
<gene>
    <name evidence="1" type="ORF">AZF00_16950</name>
</gene>